<keyword evidence="7" id="KW-0472">Membrane</keyword>
<feature type="transmembrane region" description="Helical" evidence="7">
    <location>
        <begin position="21"/>
        <end position="42"/>
    </location>
</feature>
<keyword evidence="7" id="KW-1133">Transmembrane helix</keyword>
<evidence type="ECO:0000313" key="9">
    <source>
        <dbReference type="EMBL" id="ACL24099.1"/>
    </source>
</evidence>
<dbReference type="eggNOG" id="COG1792">
    <property type="taxonomic scope" value="Bacteria"/>
</dbReference>
<feature type="coiled-coil region" evidence="6">
    <location>
        <begin position="83"/>
        <end position="110"/>
    </location>
</feature>
<evidence type="ECO:0000256" key="2">
    <source>
        <dbReference type="ARBA" id="ARBA00013855"/>
    </source>
</evidence>
<organism evidence="9 10">
    <name type="scientific">Chloroflexus aggregans (strain MD-66 / DSM 9485)</name>
    <dbReference type="NCBI Taxonomy" id="326427"/>
    <lineage>
        <taxon>Bacteria</taxon>
        <taxon>Bacillati</taxon>
        <taxon>Chloroflexota</taxon>
        <taxon>Chloroflexia</taxon>
        <taxon>Chloroflexales</taxon>
        <taxon>Chloroflexineae</taxon>
        <taxon>Chloroflexaceae</taxon>
        <taxon>Chloroflexus</taxon>
    </lineage>
</organism>
<dbReference type="GO" id="GO:0008360">
    <property type="term" value="P:regulation of cell shape"/>
    <property type="evidence" value="ECO:0007669"/>
    <property type="project" value="UniProtKB-KW"/>
</dbReference>
<evidence type="ECO:0000256" key="7">
    <source>
        <dbReference type="SAM" id="Phobius"/>
    </source>
</evidence>
<dbReference type="InterPro" id="IPR007221">
    <property type="entry name" value="MreC"/>
</dbReference>
<dbReference type="Gene3D" id="2.40.10.340">
    <property type="entry name" value="Rod shape-determining protein MreC, domain 1"/>
    <property type="match status" value="1"/>
</dbReference>
<reference evidence="9" key="1">
    <citation type="submission" date="2008-12" db="EMBL/GenBank/DDBJ databases">
        <title>Complete sequence of Chloroflexus aggregans DSM 9485.</title>
        <authorList>
            <consortium name="US DOE Joint Genome Institute"/>
            <person name="Lucas S."/>
            <person name="Copeland A."/>
            <person name="Lapidus A."/>
            <person name="Glavina del Rio T."/>
            <person name="Dalin E."/>
            <person name="Tice H."/>
            <person name="Pitluck S."/>
            <person name="Foster B."/>
            <person name="Larimer F."/>
            <person name="Land M."/>
            <person name="Hauser L."/>
            <person name="Kyrpides N."/>
            <person name="Mikhailova N."/>
            <person name="Bryant D."/>
            <person name="Richardson P."/>
        </authorList>
    </citation>
    <scope>NUCLEOTIDE SEQUENCE</scope>
    <source>
        <strain evidence="9">DSM 9485</strain>
    </source>
</reference>
<dbReference type="HOGENOM" id="CLU_042663_1_0_0"/>
<dbReference type="Gene3D" id="2.40.10.350">
    <property type="entry name" value="Rod shape-determining protein MreC, domain 2"/>
    <property type="match status" value="1"/>
</dbReference>
<dbReference type="RefSeq" id="WP_012616463.1">
    <property type="nucleotide sequence ID" value="NC_011831.1"/>
</dbReference>
<name>B8G7S0_CHLAD</name>
<gene>
    <name evidence="9" type="ordered locus">Cagg_1190</name>
</gene>
<dbReference type="PANTHER" id="PTHR34138:SF1">
    <property type="entry name" value="CELL SHAPE-DETERMINING PROTEIN MREC"/>
    <property type="match status" value="1"/>
</dbReference>
<evidence type="ECO:0000256" key="3">
    <source>
        <dbReference type="ARBA" id="ARBA00022960"/>
    </source>
</evidence>
<keyword evidence="10" id="KW-1185">Reference proteome</keyword>
<dbReference type="InterPro" id="IPR042177">
    <property type="entry name" value="Cell/Rod_1"/>
</dbReference>
<dbReference type="OrthoDB" id="146556at2"/>
<evidence type="ECO:0000256" key="6">
    <source>
        <dbReference type="SAM" id="Coils"/>
    </source>
</evidence>
<dbReference type="PANTHER" id="PTHR34138">
    <property type="entry name" value="CELL SHAPE-DETERMINING PROTEIN MREC"/>
    <property type="match status" value="1"/>
</dbReference>
<evidence type="ECO:0000259" key="8">
    <source>
        <dbReference type="Pfam" id="PF04085"/>
    </source>
</evidence>
<evidence type="ECO:0000313" key="10">
    <source>
        <dbReference type="Proteomes" id="UP000002508"/>
    </source>
</evidence>
<dbReference type="STRING" id="326427.Cagg_1190"/>
<dbReference type="EMBL" id="CP001337">
    <property type="protein sequence ID" value="ACL24099.1"/>
    <property type="molecule type" value="Genomic_DNA"/>
</dbReference>
<comment type="function">
    <text evidence="5">Involved in formation and maintenance of cell shape.</text>
</comment>
<evidence type="ECO:0000256" key="5">
    <source>
        <dbReference type="PIRNR" id="PIRNR038471"/>
    </source>
</evidence>
<evidence type="ECO:0000256" key="4">
    <source>
        <dbReference type="ARBA" id="ARBA00032089"/>
    </source>
</evidence>
<comment type="similarity">
    <text evidence="1 5">Belongs to the MreC family.</text>
</comment>
<keyword evidence="3 5" id="KW-0133">Cell shape</keyword>
<protein>
    <recommendedName>
        <fullName evidence="2 5">Cell shape-determining protein MreC</fullName>
    </recommendedName>
    <alternativeName>
        <fullName evidence="4 5">Cell shape protein MreC</fullName>
    </alternativeName>
</protein>
<keyword evidence="7" id="KW-0812">Transmembrane</keyword>
<dbReference type="KEGG" id="cag:Cagg_1190"/>
<dbReference type="NCBIfam" id="NF010518">
    <property type="entry name" value="PRK13922.13-3"/>
    <property type="match status" value="1"/>
</dbReference>
<dbReference type="Proteomes" id="UP000002508">
    <property type="component" value="Chromosome"/>
</dbReference>
<dbReference type="Pfam" id="PF04085">
    <property type="entry name" value="MreC"/>
    <property type="match status" value="1"/>
</dbReference>
<dbReference type="InterPro" id="IPR042175">
    <property type="entry name" value="Cell/Rod_MreC_2"/>
</dbReference>
<accession>B8G7S0</accession>
<sequence length="302" mass="33499">MRDFLDERPLKLRRDRFGDTNYGRVVVTAIALLLLSVILIVLDRQGVVSPVRLAAHEQLQPVISWLTERRMALEAWWATPRDVVTLQTRVAELEAENAQLRNDVLRLEQARVENIFLRQQLAITQAHPWRVLGAEVMVRAPDAARRVMTIARGANDGVQTGMAVIGQQPGNPPALIGVVETVGPRTAEVLLITDISSQLSVRVLQPNGAPLGLLQGQWQRGSRLRVELIDRSTTLRVGEHVVTAGLSGALDLPLDLSAMPAVVPIGFIETVRQEGQRQIGDIRPFADPDQVRYVWVILSQDE</sequence>
<feature type="domain" description="Rod shape-determining protein MreC beta-barrel core" evidence="8">
    <location>
        <begin position="136"/>
        <end position="297"/>
    </location>
</feature>
<proteinExistence type="inferred from homology"/>
<evidence type="ECO:0000256" key="1">
    <source>
        <dbReference type="ARBA" id="ARBA00009369"/>
    </source>
</evidence>
<keyword evidence="6" id="KW-0175">Coiled coil</keyword>
<dbReference type="AlphaFoldDB" id="B8G7S0"/>
<dbReference type="GO" id="GO:0005886">
    <property type="term" value="C:plasma membrane"/>
    <property type="evidence" value="ECO:0007669"/>
    <property type="project" value="TreeGrafter"/>
</dbReference>
<dbReference type="InterPro" id="IPR055342">
    <property type="entry name" value="MreC_beta-barrel_core"/>
</dbReference>
<dbReference type="PIRSF" id="PIRSF038471">
    <property type="entry name" value="MreC"/>
    <property type="match status" value="1"/>
</dbReference>